<name>A0AB74U369_9GAMM</name>
<protein>
    <submittedName>
        <fullName evidence="2">Uncharacterized protein</fullName>
    </submittedName>
</protein>
<reference evidence="2" key="1">
    <citation type="submission" date="2024-06" db="EMBL/GenBank/DDBJ databases">
        <title>Complete genome of Salinicola endophyticus HNIBRBA4755.</title>
        <authorList>
            <person name="Shin S.Y."/>
            <person name="Kang H."/>
            <person name="Song J."/>
        </authorList>
    </citation>
    <scope>NUCLEOTIDE SEQUENCE</scope>
    <source>
        <strain evidence="2">HNIBRBA4755</strain>
    </source>
</reference>
<accession>A0AB74U369</accession>
<keyword evidence="1" id="KW-0732">Signal</keyword>
<evidence type="ECO:0000313" key="2">
    <source>
        <dbReference type="EMBL" id="XCJ78721.1"/>
    </source>
</evidence>
<feature type="chain" id="PRO_5044503021" evidence="1">
    <location>
        <begin position="27"/>
        <end position="261"/>
    </location>
</feature>
<dbReference type="AlphaFoldDB" id="A0AB74U369"/>
<gene>
    <name evidence="2" type="ORF">ABV408_14930</name>
</gene>
<feature type="signal peptide" evidence="1">
    <location>
        <begin position="1"/>
        <end position="26"/>
    </location>
</feature>
<sequence>MRRPTIRHLLSVGLMGIAGASLNASAEVGERALKSCLAPDFDPADGAPLVSLDSPTYPAMEKKVDRLEEPGDSASMEALGAQIEESRMMGMFVLLPMNSFFFSLATALCDHDMYVQDGCESMSMAFGDRATLEDVTMDDGQLSYVVRSQKDDSVYRMTIGDSDYNRVMMSVTGDGETTDHELTRDADGTEHYRAESSDGGTIQFLERPDCSGTYTQRDIRDGRLDRTVDFAWTSAKSDAMKVQWTECLYDDGKKTCSSGEF</sequence>
<organism evidence="2">
    <name type="scientific">Salinicola endophyticus</name>
    <dbReference type="NCBI Taxonomy" id="1949083"/>
    <lineage>
        <taxon>Bacteria</taxon>
        <taxon>Pseudomonadati</taxon>
        <taxon>Pseudomonadota</taxon>
        <taxon>Gammaproteobacteria</taxon>
        <taxon>Oceanospirillales</taxon>
        <taxon>Halomonadaceae</taxon>
        <taxon>Salinicola</taxon>
    </lineage>
</organism>
<dbReference type="RefSeq" id="WP_353979691.1">
    <property type="nucleotide sequence ID" value="NZ_CP159578.1"/>
</dbReference>
<dbReference type="EMBL" id="CP159578">
    <property type="protein sequence ID" value="XCJ78721.1"/>
    <property type="molecule type" value="Genomic_DNA"/>
</dbReference>
<proteinExistence type="predicted"/>
<evidence type="ECO:0000256" key="1">
    <source>
        <dbReference type="SAM" id="SignalP"/>
    </source>
</evidence>